<protein>
    <recommendedName>
        <fullName evidence="2">polyribonucleotide nucleotidyltransferase</fullName>
        <ecNumber evidence="2">2.7.7.8</ecNumber>
    </recommendedName>
</protein>
<dbReference type="Pfam" id="PF00013">
    <property type="entry name" value="KH_1"/>
    <property type="match status" value="1"/>
</dbReference>
<evidence type="ECO:0000256" key="1">
    <source>
        <dbReference type="ARBA" id="ARBA00007404"/>
    </source>
</evidence>
<dbReference type="SUPFAM" id="SSF50249">
    <property type="entry name" value="Nucleic acid-binding proteins"/>
    <property type="match status" value="1"/>
</dbReference>
<name>A0A5J4SIW9_9ZZZZ</name>
<dbReference type="InterPro" id="IPR027408">
    <property type="entry name" value="PNPase/RNase_PH_dom_sf"/>
</dbReference>
<dbReference type="InterPro" id="IPR004088">
    <property type="entry name" value="KH_dom_type_1"/>
</dbReference>
<keyword evidence="3" id="KW-0963">Cytoplasm</keyword>
<dbReference type="PANTHER" id="PTHR11252:SF0">
    <property type="entry name" value="POLYRIBONUCLEOTIDE NUCLEOTIDYLTRANSFERASE 1, MITOCHONDRIAL"/>
    <property type="match status" value="1"/>
</dbReference>
<comment type="caution">
    <text evidence="10">The sequence shown here is derived from an EMBL/GenBank/DDBJ whole genome shotgun (WGS) entry which is preliminary data.</text>
</comment>
<dbReference type="CDD" id="cd11364">
    <property type="entry name" value="RNase_PH_PNPase_2"/>
    <property type="match status" value="1"/>
</dbReference>
<dbReference type="GO" id="GO:0005829">
    <property type="term" value="C:cytosol"/>
    <property type="evidence" value="ECO:0007669"/>
    <property type="project" value="TreeGrafter"/>
</dbReference>
<dbReference type="FunFam" id="3.30.1370.10:FF:000001">
    <property type="entry name" value="Polyribonucleotide nucleotidyltransferase"/>
    <property type="match status" value="1"/>
</dbReference>
<evidence type="ECO:0000313" key="10">
    <source>
        <dbReference type="EMBL" id="KAA6345271.1"/>
    </source>
</evidence>
<dbReference type="PROSITE" id="PS50126">
    <property type="entry name" value="S1"/>
    <property type="match status" value="1"/>
</dbReference>
<comment type="similarity">
    <text evidence="1">Belongs to the polyribonucleotide nucleotidyltransferase family.</text>
</comment>
<dbReference type="Pfam" id="PF03726">
    <property type="entry name" value="PNPase"/>
    <property type="match status" value="1"/>
</dbReference>
<dbReference type="InterPro" id="IPR036612">
    <property type="entry name" value="KH_dom_type_1_sf"/>
</dbReference>
<dbReference type="SUPFAM" id="SSF54211">
    <property type="entry name" value="Ribosomal protein S5 domain 2-like"/>
    <property type="match status" value="2"/>
</dbReference>
<dbReference type="InterPro" id="IPR015847">
    <property type="entry name" value="ExoRNase_PH_dom2"/>
</dbReference>
<dbReference type="GO" id="GO:0006402">
    <property type="term" value="P:mRNA catabolic process"/>
    <property type="evidence" value="ECO:0007669"/>
    <property type="project" value="InterPro"/>
</dbReference>
<dbReference type="Gene3D" id="3.30.230.70">
    <property type="entry name" value="GHMP Kinase, N-terminal domain"/>
    <property type="match status" value="2"/>
</dbReference>
<accession>A0A5J4SIW9</accession>
<dbReference type="CDD" id="cd02393">
    <property type="entry name" value="KH-I_PNPase"/>
    <property type="match status" value="1"/>
</dbReference>
<keyword evidence="7" id="KW-0460">Magnesium</keyword>
<evidence type="ECO:0000256" key="6">
    <source>
        <dbReference type="ARBA" id="ARBA00022723"/>
    </source>
</evidence>
<dbReference type="SMART" id="SM00322">
    <property type="entry name" value="KH"/>
    <property type="match status" value="1"/>
</dbReference>
<dbReference type="Gene3D" id="2.40.50.140">
    <property type="entry name" value="Nucleic acid-binding proteins"/>
    <property type="match status" value="1"/>
</dbReference>
<sequence length="708" mass="78256">MINPIIKTIEWGDGRTITIETGKLAKQADGAVMLRMGNTMLLATVCAAQVAVPGIDFMPLQVEYKEKFSAFGRFPGGFTRREGRASDYEVLTCRLVDRALRPLFPDDFHAEVYVNIILFSADGTDIPDALAGLAASAAIAVSDIPFNGPISEVRVARINGKFVINPTYEQLDKADMDVIVAATYENIMMVEGEMDEVSEADLLEAMKVAHEAIKVHCKIQMELTQEVGKTVKRTYCHEENDEELRKTIYKECYDKAYAIARTGNANKHERHNAFEAVREEFKTRFTEEESAKKNALINQYYHAVEKEAMRRSILDEGVRLDGRKTTEIRPIWSEVDYLPGPHGSAIFTRGETQSLTSVTLGTKLDEKIVDDVLVHGKERFLLHYNFPPFATGEAKAQRGVGRREIGHGNLAHRALKGMIPPNYPYVIRVVSDILESNGSSSMATVCAGTLALMDAGVKIKRPVSGIAMGLIKNPGEEKYAVLSDILGDEDHLGDMDFKVTGTEKGITATQMDIKVDGLSFDILECALNQAKEGRLHILGKIQETLREPRTDLKDHAPRIETMAIPKELIGAVIGPGGKIIQGIQEETGAIITIEELDGVGKIEIAGTNKHAIENAVRILKGIVAIPEVGEIYKGKIRSVMPYGAFVEFLPGKDGLLHISEIEWKRLETVEEAGIKEGDEIEVKLMDIDSKTGKFKLSRKVLLPRPDKN</sequence>
<evidence type="ECO:0000256" key="8">
    <source>
        <dbReference type="ARBA" id="ARBA00022884"/>
    </source>
</evidence>
<dbReference type="HAMAP" id="MF_01595">
    <property type="entry name" value="PNPase"/>
    <property type="match status" value="1"/>
</dbReference>
<keyword evidence="6" id="KW-0479">Metal-binding</keyword>
<evidence type="ECO:0000256" key="4">
    <source>
        <dbReference type="ARBA" id="ARBA00022679"/>
    </source>
</evidence>
<feature type="domain" description="S1 motif" evidence="9">
    <location>
        <begin position="629"/>
        <end position="699"/>
    </location>
</feature>
<evidence type="ECO:0000259" key="9">
    <source>
        <dbReference type="PROSITE" id="PS50126"/>
    </source>
</evidence>
<dbReference type="InterPro" id="IPR012162">
    <property type="entry name" value="PNPase"/>
</dbReference>
<dbReference type="PANTHER" id="PTHR11252">
    <property type="entry name" value="POLYRIBONUCLEOTIDE NUCLEOTIDYLTRANSFERASE"/>
    <property type="match status" value="1"/>
</dbReference>
<evidence type="ECO:0000256" key="3">
    <source>
        <dbReference type="ARBA" id="ARBA00022490"/>
    </source>
</evidence>
<dbReference type="SUPFAM" id="SSF54791">
    <property type="entry name" value="Eukaryotic type KH-domain (KH-domain type I)"/>
    <property type="match status" value="1"/>
</dbReference>
<dbReference type="GO" id="GO:0000175">
    <property type="term" value="F:3'-5'-RNA exonuclease activity"/>
    <property type="evidence" value="ECO:0007669"/>
    <property type="project" value="TreeGrafter"/>
</dbReference>
<dbReference type="SMART" id="SM00316">
    <property type="entry name" value="S1"/>
    <property type="match status" value="1"/>
</dbReference>
<dbReference type="Pfam" id="PF01138">
    <property type="entry name" value="RNase_PH"/>
    <property type="match status" value="2"/>
</dbReference>
<dbReference type="PROSITE" id="PS50084">
    <property type="entry name" value="KH_TYPE_1"/>
    <property type="match status" value="1"/>
</dbReference>
<dbReference type="AlphaFoldDB" id="A0A5J4SIW9"/>
<dbReference type="PIRSF" id="PIRSF005499">
    <property type="entry name" value="PNPase"/>
    <property type="match status" value="1"/>
</dbReference>
<evidence type="ECO:0000256" key="5">
    <source>
        <dbReference type="ARBA" id="ARBA00022695"/>
    </source>
</evidence>
<dbReference type="FunFam" id="3.30.230.70:FF:000001">
    <property type="entry name" value="Polyribonucleotide nucleotidyltransferase"/>
    <property type="match status" value="1"/>
</dbReference>
<keyword evidence="4 10" id="KW-0808">Transferase</keyword>
<dbReference type="Pfam" id="PF03725">
    <property type="entry name" value="RNase_PH_C"/>
    <property type="match status" value="1"/>
</dbReference>
<dbReference type="FunFam" id="3.30.230.70:FF:000002">
    <property type="entry name" value="Polyribonucleotide nucleotidyltransferase"/>
    <property type="match status" value="1"/>
</dbReference>
<dbReference type="EC" id="2.7.7.8" evidence="2"/>
<organism evidence="10">
    <name type="scientific">termite gut metagenome</name>
    <dbReference type="NCBI Taxonomy" id="433724"/>
    <lineage>
        <taxon>unclassified sequences</taxon>
        <taxon>metagenomes</taxon>
        <taxon>organismal metagenomes</taxon>
    </lineage>
</organism>
<dbReference type="InterPro" id="IPR004087">
    <property type="entry name" value="KH_dom"/>
</dbReference>
<dbReference type="GO" id="GO:0003723">
    <property type="term" value="F:RNA binding"/>
    <property type="evidence" value="ECO:0007669"/>
    <property type="project" value="UniProtKB-KW"/>
</dbReference>
<dbReference type="InterPro" id="IPR015848">
    <property type="entry name" value="PNPase_PH_RNA-bd_bac/org-type"/>
</dbReference>
<dbReference type="GO" id="GO:0004654">
    <property type="term" value="F:polyribonucleotide nucleotidyltransferase activity"/>
    <property type="evidence" value="ECO:0007669"/>
    <property type="project" value="UniProtKB-EC"/>
</dbReference>
<dbReference type="CDD" id="cd04472">
    <property type="entry name" value="S1_PNPase"/>
    <property type="match status" value="1"/>
</dbReference>
<keyword evidence="8" id="KW-0694">RNA-binding</keyword>
<reference evidence="10" key="1">
    <citation type="submission" date="2019-03" db="EMBL/GenBank/DDBJ databases">
        <title>Single cell metagenomics reveals metabolic interactions within the superorganism composed of flagellate Streblomastix strix and complex community of Bacteroidetes bacteria on its surface.</title>
        <authorList>
            <person name="Treitli S.C."/>
            <person name="Kolisko M."/>
            <person name="Husnik F."/>
            <person name="Keeling P."/>
            <person name="Hampl V."/>
        </authorList>
    </citation>
    <scope>NUCLEOTIDE SEQUENCE</scope>
    <source>
        <strain evidence="10">STM</strain>
    </source>
</reference>
<dbReference type="Pfam" id="PF00575">
    <property type="entry name" value="S1"/>
    <property type="match status" value="1"/>
</dbReference>
<dbReference type="GO" id="GO:0046872">
    <property type="term" value="F:metal ion binding"/>
    <property type="evidence" value="ECO:0007669"/>
    <property type="project" value="UniProtKB-KW"/>
</dbReference>
<dbReference type="EMBL" id="SNRY01000178">
    <property type="protein sequence ID" value="KAA6345271.1"/>
    <property type="molecule type" value="Genomic_DNA"/>
</dbReference>
<gene>
    <name evidence="10" type="ORF">EZS27_007162</name>
</gene>
<dbReference type="CDD" id="cd11363">
    <property type="entry name" value="RNase_PH_PNPase_1"/>
    <property type="match status" value="1"/>
</dbReference>
<evidence type="ECO:0000256" key="7">
    <source>
        <dbReference type="ARBA" id="ARBA00022842"/>
    </source>
</evidence>
<dbReference type="InterPro" id="IPR001247">
    <property type="entry name" value="ExoRNase_PH_dom1"/>
</dbReference>
<evidence type="ECO:0000256" key="2">
    <source>
        <dbReference type="ARBA" id="ARBA00012416"/>
    </source>
</evidence>
<dbReference type="NCBIfam" id="TIGR03591">
    <property type="entry name" value="polynuc_phos"/>
    <property type="match status" value="1"/>
</dbReference>
<dbReference type="NCBIfam" id="NF008805">
    <property type="entry name" value="PRK11824.1"/>
    <property type="match status" value="1"/>
</dbReference>
<dbReference type="FunFam" id="2.40.50.140:FF:000178">
    <property type="entry name" value="Polyribonucleotide nucleotidyltransferase"/>
    <property type="match status" value="1"/>
</dbReference>
<dbReference type="InterPro" id="IPR020568">
    <property type="entry name" value="Ribosomal_Su5_D2-typ_SF"/>
</dbReference>
<dbReference type="InterPro" id="IPR012340">
    <property type="entry name" value="NA-bd_OB-fold"/>
</dbReference>
<dbReference type="SUPFAM" id="SSF55666">
    <property type="entry name" value="Ribonuclease PH domain 2-like"/>
    <property type="match status" value="2"/>
</dbReference>
<dbReference type="InterPro" id="IPR003029">
    <property type="entry name" value="S1_domain"/>
</dbReference>
<dbReference type="GO" id="GO:0006396">
    <property type="term" value="P:RNA processing"/>
    <property type="evidence" value="ECO:0007669"/>
    <property type="project" value="InterPro"/>
</dbReference>
<proteinExistence type="inferred from homology"/>
<dbReference type="InterPro" id="IPR036345">
    <property type="entry name" value="ExoRNase_PH_dom2_sf"/>
</dbReference>
<keyword evidence="5 10" id="KW-0548">Nucleotidyltransferase</keyword>
<dbReference type="Gene3D" id="3.30.1370.10">
    <property type="entry name" value="K Homology domain, type 1"/>
    <property type="match status" value="1"/>
</dbReference>